<dbReference type="GO" id="GO:0003677">
    <property type="term" value="F:DNA binding"/>
    <property type="evidence" value="ECO:0007669"/>
    <property type="project" value="InterPro"/>
</dbReference>
<dbReference type="PANTHER" id="PTHR30349">
    <property type="entry name" value="PHAGE INTEGRASE-RELATED"/>
    <property type="match status" value="1"/>
</dbReference>
<dbReference type="AlphaFoldDB" id="A0A136Q6R2"/>
<dbReference type="OrthoDB" id="1818781at2"/>
<dbReference type="Pfam" id="PF00589">
    <property type="entry name" value="Phage_integrase"/>
    <property type="match status" value="1"/>
</dbReference>
<dbReference type="STRING" id="626937.HMPREF3293_00744"/>
<dbReference type="PROSITE" id="PS51898">
    <property type="entry name" value="TYR_RECOMBINASE"/>
    <property type="match status" value="1"/>
</dbReference>
<dbReference type="RefSeq" id="WP_066523087.1">
    <property type="nucleotide sequence ID" value="NZ_CP029256.1"/>
</dbReference>
<keyword evidence="4" id="KW-1185">Reference proteome</keyword>
<protein>
    <submittedName>
        <fullName evidence="3">Site-specific recombinase, phage integrase family</fullName>
    </submittedName>
</protein>
<dbReference type="EMBL" id="LSZW01000046">
    <property type="protein sequence ID" value="KXK66340.1"/>
    <property type="molecule type" value="Genomic_DNA"/>
</dbReference>
<dbReference type="KEGG" id="cmiu:B1H56_13945"/>
<keyword evidence="1" id="KW-0233">DNA recombination</keyword>
<dbReference type="InterPro" id="IPR011010">
    <property type="entry name" value="DNA_brk_join_enz"/>
</dbReference>
<name>A0A136Q6R2_9FIRM</name>
<dbReference type="Gene3D" id="1.10.443.10">
    <property type="entry name" value="Intergrase catalytic core"/>
    <property type="match status" value="1"/>
</dbReference>
<dbReference type="PANTHER" id="PTHR30349:SF64">
    <property type="entry name" value="PROPHAGE INTEGRASE INTD-RELATED"/>
    <property type="match status" value="1"/>
</dbReference>
<dbReference type="SUPFAM" id="SSF56349">
    <property type="entry name" value="DNA breaking-rejoining enzymes"/>
    <property type="match status" value="1"/>
</dbReference>
<dbReference type="Proteomes" id="UP000070366">
    <property type="component" value="Unassembled WGS sequence"/>
</dbReference>
<dbReference type="InterPro" id="IPR002104">
    <property type="entry name" value="Integrase_catalytic"/>
</dbReference>
<evidence type="ECO:0000256" key="1">
    <source>
        <dbReference type="ARBA" id="ARBA00023172"/>
    </source>
</evidence>
<dbReference type="InterPro" id="IPR013762">
    <property type="entry name" value="Integrase-like_cat_sf"/>
</dbReference>
<dbReference type="InterPro" id="IPR050090">
    <property type="entry name" value="Tyrosine_recombinase_XerCD"/>
</dbReference>
<comment type="caution">
    <text evidence="3">The sequence shown here is derived from an EMBL/GenBank/DDBJ whole genome shotgun (WGS) entry which is preliminary data.</text>
</comment>
<dbReference type="CDD" id="cd01189">
    <property type="entry name" value="INT_ICEBs1_C_like"/>
    <property type="match status" value="1"/>
</dbReference>
<gene>
    <name evidence="3" type="ORF">HMPREF3293_00744</name>
</gene>
<evidence type="ECO:0000259" key="2">
    <source>
        <dbReference type="PROSITE" id="PS51898"/>
    </source>
</evidence>
<dbReference type="GO" id="GO:0015074">
    <property type="term" value="P:DNA integration"/>
    <property type="evidence" value="ECO:0007669"/>
    <property type="project" value="InterPro"/>
</dbReference>
<evidence type="ECO:0000313" key="3">
    <source>
        <dbReference type="EMBL" id="KXK66340.1"/>
    </source>
</evidence>
<organism evidence="3 4">
    <name type="scientific">Christensenella minuta</name>
    <dbReference type="NCBI Taxonomy" id="626937"/>
    <lineage>
        <taxon>Bacteria</taxon>
        <taxon>Bacillati</taxon>
        <taxon>Bacillota</taxon>
        <taxon>Clostridia</taxon>
        <taxon>Christensenellales</taxon>
        <taxon>Christensenellaceae</taxon>
        <taxon>Christensenella</taxon>
    </lineage>
</organism>
<dbReference type="GO" id="GO:0006310">
    <property type="term" value="P:DNA recombination"/>
    <property type="evidence" value="ECO:0007669"/>
    <property type="project" value="UniProtKB-KW"/>
</dbReference>
<proteinExistence type="predicted"/>
<reference evidence="3 4" key="1">
    <citation type="submission" date="2016-02" db="EMBL/GenBank/DDBJ databases">
        <authorList>
            <person name="Wen L."/>
            <person name="He K."/>
            <person name="Yang H."/>
        </authorList>
    </citation>
    <scope>NUCLEOTIDE SEQUENCE [LARGE SCALE GENOMIC DNA]</scope>
    <source>
        <strain evidence="3 4">DSM 22607</strain>
    </source>
</reference>
<feature type="domain" description="Tyr recombinase" evidence="2">
    <location>
        <begin position="1"/>
        <end position="163"/>
    </location>
</feature>
<evidence type="ECO:0000313" key="4">
    <source>
        <dbReference type="Proteomes" id="UP000070366"/>
    </source>
</evidence>
<accession>A0A136Q6R2</accession>
<sequence>MRRGELMGLEWKDIDFEANTMRIVRTSQIANGIITKEPKTKSSIRTLTFGNTVHRLLTEYRLWQNKRRLKAGAEWLQTDRLFTTKNGEPLSPDSISCWFKRFIRISGLPIVTLHSLRHSNATLMIAEDVDIATVSKRLGHSNTATTLNIYTHALKSRDKVAAEKLDDILAL</sequence>